<dbReference type="Gene3D" id="3.40.50.12390">
    <property type="match status" value="1"/>
</dbReference>
<keyword evidence="4" id="KW-1185">Reference proteome</keyword>
<name>A0A183EG75_9BILA</name>
<evidence type="ECO:0000313" key="4">
    <source>
        <dbReference type="Proteomes" id="UP000271098"/>
    </source>
</evidence>
<comment type="similarity">
    <text evidence="1">Belongs to the 5'-3' exonuclease family.</text>
</comment>
<dbReference type="AlphaFoldDB" id="A0A183EG75"/>
<dbReference type="WBParaSite" id="GPUH_0001999101-mRNA-1">
    <property type="protein sequence ID" value="GPUH_0001999101-mRNA-1"/>
    <property type="gene ID" value="GPUH_0001999101"/>
</dbReference>
<dbReference type="PANTHER" id="PTHR12341">
    <property type="entry name" value="5'-&gt;3' EXORIBONUCLEASE"/>
    <property type="match status" value="1"/>
</dbReference>
<dbReference type="GO" id="GO:0005634">
    <property type="term" value="C:nucleus"/>
    <property type="evidence" value="ECO:0007669"/>
    <property type="project" value="TreeGrafter"/>
</dbReference>
<reference evidence="3 4" key="2">
    <citation type="submission" date="2018-11" db="EMBL/GenBank/DDBJ databases">
        <authorList>
            <consortium name="Pathogen Informatics"/>
        </authorList>
    </citation>
    <scope>NUCLEOTIDE SEQUENCE [LARGE SCALE GENOMIC DNA]</scope>
</reference>
<feature type="domain" description="Xrn1 N-terminal" evidence="2">
    <location>
        <begin position="148"/>
        <end position="202"/>
    </location>
</feature>
<dbReference type="Pfam" id="PF03159">
    <property type="entry name" value="XRN_N"/>
    <property type="match status" value="2"/>
</dbReference>
<dbReference type="GO" id="GO:0016075">
    <property type="term" value="P:rRNA catabolic process"/>
    <property type="evidence" value="ECO:0007669"/>
    <property type="project" value="TreeGrafter"/>
</dbReference>
<accession>A0A183EG75</accession>
<dbReference type="GO" id="GO:0003723">
    <property type="term" value="F:RNA binding"/>
    <property type="evidence" value="ECO:0007669"/>
    <property type="project" value="TreeGrafter"/>
</dbReference>
<proteinExistence type="inferred from homology"/>
<dbReference type="EMBL" id="UYRT01089503">
    <property type="protein sequence ID" value="VDN34999.1"/>
    <property type="molecule type" value="Genomic_DNA"/>
</dbReference>
<evidence type="ECO:0000256" key="1">
    <source>
        <dbReference type="ARBA" id="ARBA00038299"/>
    </source>
</evidence>
<dbReference type="GO" id="GO:0004534">
    <property type="term" value="F:5'-3' RNA exonuclease activity"/>
    <property type="evidence" value="ECO:0007669"/>
    <property type="project" value="TreeGrafter"/>
</dbReference>
<dbReference type="PANTHER" id="PTHR12341:SF7">
    <property type="entry name" value="5'-3' EXORIBONUCLEASE 1"/>
    <property type="match status" value="1"/>
</dbReference>
<dbReference type="InterPro" id="IPR004859">
    <property type="entry name" value="Xrn1_N"/>
</dbReference>
<dbReference type="CDD" id="cd18673">
    <property type="entry name" value="PIN_XRN1-2-like"/>
    <property type="match status" value="1"/>
</dbReference>
<protein>
    <submittedName>
        <fullName evidence="5">XRN_N domain-containing protein</fullName>
    </submittedName>
</protein>
<reference evidence="5" key="1">
    <citation type="submission" date="2016-06" db="UniProtKB">
        <authorList>
            <consortium name="WormBaseParasite"/>
        </authorList>
    </citation>
    <scope>IDENTIFICATION</scope>
</reference>
<evidence type="ECO:0000313" key="3">
    <source>
        <dbReference type="EMBL" id="VDN34999.1"/>
    </source>
</evidence>
<dbReference type="OrthoDB" id="372487at2759"/>
<evidence type="ECO:0000313" key="5">
    <source>
        <dbReference type="WBParaSite" id="GPUH_0001999101-mRNA-1"/>
    </source>
</evidence>
<feature type="domain" description="Xrn1 N-terminal" evidence="2">
    <location>
        <begin position="1"/>
        <end position="136"/>
    </location>
</feature>
<gene>
    <name evidence="3" type="ORF">GPUH_LOCUS19966</name>
</gene>
<organism evidence="5">
    <name type="scientific">Gongylonema pulchrum</name>
    <dbReference type="NCBI Taxonomy" id="637853"/>
    <lineage>
        <taxon>Eukaryota</taxon>
        <taxon>Metazoa</taxon>
        <taxon>Ecdysozoa</taxon>
        <taxon>Nematoda</taxon>
        <taxon>Chromadorea</taxon>
        <taxon>Rhabditida</taxon>
        <taxon>Spirurina</taxon>
        <taxon>Spiruromorpha</taxon>
        <taxon>Spiruroidea</taxon>
        <taxon>Gongylonematidae</taxon>
        <taxon>Gongylonema</taxon>
    </lineage>
</organism>
<evidence type="ECO:0000259" key="2">
    <source>
        <dbReference type="Pfam" id="PF03159"/>
    </source>
</evidence>
<dbReference type="InterPro" id="IPR027073">
    <property type="entry name" value="5_3_exoribonuclease"/>
</dbReference>
<dbReference type="GO" id="GO:0000956">
    <property type="term" value="P:nuclear-transcribed mRNA catabolic process"/>
    <property type="evidence" value="ECO:0007669"/>
    <property type="project" value="TreeGrafter"/>
</dbReference>
<dbReference type="Proteomes" id="UP000271098">
    <property type="component" value="Unassembled WGS sequence"/>
</dbReference>
<dbReference type="FunFam" id="3.40.50.12390:FF:000004">
    <property type="entry name" value="5'-3' exoribonuclease 1"/>
    <property type="match status" value="1"/>
</dbReference>
<sequence length="270" mass="31136">MGVPKFYRWISERYPSLSEVIADEQIPEFDNLYLDMNGIIHGCSHPDDEDVSFRISEDQIFRDIFHYVDVLFGIIKPRKVFFMAIDGVAPRAKMNQQRARRFMSAKNSQDALQKAMNKGVPIPNEKPFDSNCITPGLCNIALASVLFCPGEGEHKIMDFIRSERSQPNYDPNTRHCLYGLDADLIMLGMCSHEPHFALLREEVKFGRPKNHGTKHKSVFHASISFFYLTRLSYFVGVLWFLYSLRCRKPELAGFSVCYGFQLQSARNLKF</sequence>